<evidence type="ECO:0000313" key="3">
    <source>
        <dbReference type="EMBL" id="MBE6265239.1"/>
    </source>
</evidence>
<sequence>MKKLLITVMLAAVCGGVNAQVVNPDSIIDGNKYAKTEEWPEDGHLPQFRNGTEDLFRWLSFYVRYPKEAKKHKVEGRVIITFVVEGDGSISNVEPVQSLVHFVNKEKALKATGMTEEEMTNHFGNLFQDEARRVLNSMPNWKPGIQFGRPVRVKYTMPLNFAQP</sequence>
<dbReference type="GO" id="GO:0031992">
    <property type="term" value="F:energy transducer activity"/>
    <property type="evidence" value="ECO:0007669"/>
    <property type="project" value="TreeGrafter"/>
</dbReference>
<dbReference type="InterPro" id="IPR037682">
    <property type="entry name" value="TonB_C"/>
</dbReference>
<proteinExistence type="predicted"/>
<dbReference type="PROSITE" id="PS52015">
    <property type="entry name" value="TONB_CTD"/>
    <property type="match status" value="1"/>
</dbReference>
<accession>A0A928BR72</accession>
<dbReference type="AlphaFoldDB" id="A0A928BR72"/>
<dbReference type="EMBL" id="SUYD01000002">
    <property type="protein sequence ID" value="MBE6265239.1"/>
    <property type="molecule type" value="Genomic_DNA"/>
</dbReference>
<dbReference type="InterPro" id="IPR051045">
    <property type="entry name" value="TonB-dependent_transducer"/>
</dbReference>
<dbReference type="GO" id="GO:0098797">
    <property type="term" value="C:plasma membrane protein complex"/>
    <property type="evidence" value="ECO:0007669"/>
    <property type="project" value="TreeGrafter"/>
</dbReference>
<reference evidence="3" key="1">
    <citation type="submission" date="2019-04" db="EMBL/GenBank/DDBJ databases">
        <title>Evolution of Biomass-Degrading Anaerobic Consortia Revealed by Metagenomics.</title>
        <authorList>
            <person name="Peng X."/>
        </authorList>
    </citation>
    <scope>NUCLEOTIDE SEQUENCE</scope>
    <source>
        <strain evidence="3">SIG141</strain>
    </source>
</reference>
<dbReference type="Pfam" id="PF03544">
    <property type="entry name" value="TonB_C"/>
    <property type="match status" value="1"/>
</dbReference>
<dbReference type="GO" id="GO:0055085">
    <property type="term" value="P:transmembrane transport"/>
    <property type="evidence" value="ECO:0007669"/>
    <property type="project" value="InterPro"/>
</dbReference>
<evidence type="ECO:0000259" key="2">
    <source>
        <dbReference type="PROSITE" id="PS52015"/>
    </source>
</evidence>
<feature type="signal peptide" evidence="1">
    <location>
        <begin position="1"/>
        <end position="19"/>
    </location>
</feature>
<feature type="domain" description="TonB C-terminal" evidence="2">
    <location>
        <begin position="50"/>
        <end position="146"/>
    </location>
</feature>
<dbReference type="PANTHER" id="PTHR33446">
    <property type="entry name" value="PROTEIN TONB-RELATED"/>
    <property type="match status" value="1"/>
</dbReference>
<dbReference type="PANTHER" id="PTHR33446:SF2">
    <property type="entry name" value="PROTEIN TONB"/>
    <property type="match status" value="1"/>
</dbReference>
<dbReference type="SUPFAM" id="SSF74653">
    <property type="entry name" value="TolA/TonB C-terminal domain"/>
    <property type="match status" value="1"/>
</dbReference>
<protein>
    <recommendedName>
        <fullName evidence="2">TonB C-terminal domain-containing protein</fullName>
    </recommendedName>
</protein>
<dbReference type="Gene3D" id="3.30.1150.10">
    <property type="match status" value="1"/>
</dbReference>
<feature type="chain" id="PRO_5036904425" description="TonB C-terminal domain-containing protein" evidence="1">
    <location>
        <begin position="20"/>
        <end position="164"/>
    </location>
</feature>
<keyword evidence="1" id="KW-0732">Signal</keyword>
<evidence type="ECO:0000256" key="1">
    <source>
        <dbReference type="SAM" id="SignalP"/>
    </source>
</evidence>
<comment type="caution">
    <text evidence="3">The sequence shown here is derived from an EMBL/GenBank/DDBJ whole genome shotgun (WGS) entry which is preliminary data.</text>
</comment>
<dbReference type="Proteomes" id="UP000763088">
    <property type="component" value="Unassembled WGS sequence"/>
</dbReference>
<name>A0A928BR72_XYLRU</name>
<evidence type="ECO:0000313" key="4">
    <source>
        <dbReference type="Proteomes" id="UP000763088"/>
    </source>
</evidence>
<organism evidence="3 4">
    <name type="scientific">Xylanibacter ruminicola</name>
    <name type="common">Prevotella ruminicola</name>
    <dbReference type="NCBI Taxonomy" id="839"/>
    <lineage>
        <taxon>Bacteria</taxon>
        <taxon>Pseudomonadati</taxon>
        <taxon>Bacteroidota</taxon>
        <taxon>Bacteroidia</taxon>
        <taxon>Bacteroidales</taxon>
        <taxon>Prevotellaceae</taxon>
        <taxon>Xylanibacter</taxon>
    </lineage>
</organism>
<gene>
    <name evidence="3" type="ORF">E7102_02015</name>
</gene>